<evidence type="ECO:0000313" key="3">
    <source>
        <dbReference type="EMBL" id="SHE60656.1"/>
    </source>
</evidence>
<feature type="transmembrane region" description="Helical" evidence="2">
    <location>
        <begin position="153"/>
        <end position="174"/>
    </location>
</feature>
<keyword evidence="2" id="KW-0812">Transmembrane</keyword>
<feature type="transmembrane region" description="Helical" evidence="2">
    <location>
        <begin position="205"/>
        <end position="228"/>
    </location>
</feature>
<keyword evidence="4" id="KW-1185">Reference proteome</keyword>
<dbReference type="EMBL" id="FQUS01000002">
    <property type="protein sequence ID" value="SHE60656.1"/>
    <property type="molecule type" value="Genomic_DNA"/>
</dbReference>
<accession>A0A1M4UV96</accession>
<evidence type="ECO:0000256" key="2">
    <source>
        <dbReference type="SAM" id="Phobius"/>
    </source>
</evidence>
<dbReference type="Proteomes" id="UP000184041">
    <property type="component" value="Unassembled WGS sequence"/>
</dbReference>
<proteinExistence type="predicted"/>
<organism evidence="3 4">
    <name type="scientific">Fodinibius roseus</name>
    <dbReference type="NCBI Taxonomy" id="1194090"/>
    <lineage>
        <taxon>Bacteria</taxon>
        <taxon>Pseudomonadati</taxon>
        <taxon>Balneolota</taxon>
        <taxon>Balneolia</taxon>
        <taxon>Balneolales</taxon>
        <taxon>Balneolaceae</taxon>
        <taxon>Fodinibius</taxon>
    </lineage>
</organism>
<evidence type="ECO:0000256" key="1">
    <source>
        <dbReference type="SAM" id="MobiDB-lite"/>
    </source>
</evidence>
<sequence>MFSFKPKKKKNRSLLYKISAWLHLWLGLISGIVVFIVSITGAIYTFKDEIQLLIEPFQTVAVEENATMLPPSELKNAVREAYDYPSVWSVNYRGEGKSAIVPYYSDPSNYQVGYVNPYTAKPLYNRHLDGDFFRFILMGHYQLWLPRWIGKPIVAYGTLLFVILLISGLVLWWPKRWSKRYLKKSLTMSWKSNWRRINYDLHNVVGFYTLLIALILALTGMVYGMSWFKDAVYWTASGGQQPETEQVTSDTTLAANSSQEEEDILFNDLVQSGVNPSENQINIRYPRGEEGVWNVSVNPVLHNRYLSRSTYYEQHSLRQLKKEKAFSEVNGGEQLSRLNYDLHIGAIGGIWTKIIAFIACLVSASLPVTGFIFWWDRERRQQQARQRRAARARKKSLKTNGEKTARKNKSAEQVT</sequence>
<dbReference type="PANTHER" id="PTHR34219">
    <property type="entry name" value="IRON-REGULATED INNER MEMBRANE PROTEIN-RELATED"/>
    <property type="match status" value="1"/>
</dbReference>
<dbReference type="STRING" id="1194090.SAMN05443144_102135"/>
<reference evidence="3 4" key="1">
    <citation type="submission" date="2016-11" db="EMBL/GenBank/DDBJ databases">
        <authorList>
            <person name="Jaros S."/>
            <person name="Januszkiewicz K."/>
            <person name="Wedrychowicz H."/>
        </authorList>
    </citation>
    <scope>NUCLEOTIDE SEQUENCE [LARGE SCALE GENOMIC DNA]</scope>
    <source>
        <strain evidence="3 4">DSM 21986</strain>
    </source>
</reference>
<dbReference type="InterPro" id="IPR005625">
    <property type="entry name" value="PepSY-ass_TM"/>
</dbReference>
<feature type="transmembrane region" description="Helical" evidence="2">
    <location>
        <begin position="354"/>
        <end position="375"/>
    </location>
</feature>
<protein>
    <submittedName>
        <fullName evidence="3">Uncharacterized iron-regulated membrane protein</fullName>
    </submittedName>
</protein>
<gene>
    <name evidence="3" type="ORF">SAMN05443144_102135</name>
</gene>
<evidence type="ECO:0000313" key="4">
    <source>
        <dbReference type="Proteomes" id="UP000184041"/>
    </source>
</evidence>
<feature type="region of interest" description="Disordered" evidence="1">
    <location>
        <begin position="384"/>
        <end position="415"/>
    </location>
</feature>
<dbReference type="Pfam" id="PF03929">
    <property type="entry name" value="PepSY_TM"/>
    <property type="match status" value="1"/>
</dbReference>
<keyword evidence="2" id="KW-1133">Transmembrane helix</keyword>
<name>A0A1M4UV96_9BACT</name>
<dbReference type="OrthoDB" id="111691at2"/>
<feature type="compositionally biased region" description="Basic residues" evidence="1">
    <location>
        <begin position="385"/>
        <end position="397"/>
    </location>
</feature>
<feature type="transmembrane region" description="Helical" evidence="2">
    <location>
        <begin position="21"/>
        <end position="46"/>
    </location>
</feature>
<dbReference type="AlphaFoldDB" id="A0A1M4UV96"/>
<dbReference type="RefSeq" id="WP_073059268.1">
    <property type="nucleotide sequence ID" value="NZ_FQUS01000002.1"/>
</dbReference>
<keyword evidence="2" id="KW-0472">Membrane</keyword>